<protein>
    <submittedName>
        <fullName evidence="1">Uncharacterized protein</fullName>
    </submittedName>
</protein>
<dbReference type="Proteomes" id="UP001152885">
    <property type="component" value="Unassembled WGS sequence"/>
</dbReference>
<evidence type="ECO:0000313" key="1">
    <source>
        <dbReference type="EMBL" id="CAI5759812.1"/>
    </source>
</evidence>
<gene>
    <name evidence="1" type="ORF">CANVERA_P4324</name>
</gene>
<name>A0A9W4XBT2_9ASCO</name>
<reference evidence="1" key="1">
    <citation type="submission" date="2022-12" db="EMBL/GenBank/DDBJ databases">
        <authorList>
            <person name="Brejova B."/>
        </authorList>
    </citation>
    <scope>NUCLEOTIDE SEQUENCE</scope>
</reference>
<keyword evidence="2" id="KW-1185">Reference proteome</keyword>
<dbReference type="OrthoDB" id="341898at2759"/>
<sequence>MDCNKQDIDQLINNNGYDNLISNWDIYSKYTRERLVKLATTEETRTIKAIIDKHIQSKGFDKLPPFTAIRILEILSDPKSNGYDIDEKDGAGVVKLLNGIKKLYLVDSNVNEFPQPHKKIESDKYHNDIKMSKIEWLNDAKKR</sequence>
<dbReference type="AlphaFoldDB" id="A0A9W4XBT2"/>
<evidence type="ECO:0000313" key="2">
    <source>
        <dbReference type="Proteomes" id="UP001152885"/>
    </source>
</evidence>
<comment type="caution">
    <text evidence="1">The sequence shown here is derived from an EMBL/GenBank/DDBJ whole genome shotgun (WGS) entry which is preliminary data.</text>
</comment>
<accession>A0A9W4XBT2</accession>
<proteinExistence type="predicted"/>
<organism evidence="1 2">
    <name type="scientific">Candida verbasci</name>
    <dbReference type="NCBI Taxonomy" id="1227364"/>
    <lineage>
        <taxon>Eukaryota</taxon>
        <taxon>Fungi</taxon>
        <taxon>Dikarya</taxon>
        <taxon>Ascomycota</taxon>
        <taxon>Saccharomycotina</taxon>
        <taxon>Pichiomycetes</taxon>
        <taxon>Debaryomycetaceae</taxon>
        <taxon>Candida/Lodderomyces clade</taxon>
        <taxon>Candida</taxon>
    </lineage>
</organism>
<dbReference type="EMBL" id="CANTUO010000005">
    <property type="protein sequence ID" value="CAI5759812.1"/>
    <property type="molecule type" value="Genomic_DNA"/>
</dbReference>